<name>A0AAD4BJW0_BOLED</name>
<gene>
    <name evidence="2" type="ORF">L210DRAFT_3557497</name>
</gene>
<sequence length="80" mass="9558">MYYRTPVNFLFLWAAIRHAAQGLPTSRCRPPVMFASYQSRHAQQPQRRRRLDCHLHCVLGLIRLWSPVLRHLQHKRVSLN</sequence>
<organism evidence="2 3">
    <name type="scientific">Boletus edulis BED1</name>
    <dbReference type="NCBI Taxonomy" id="1328754"/>
    <lineage>
        <taxon>Eukaryota</taxon>
        <taxon>Fungi</taxon>
        <taxon>Dikarya</taxon>
        <taxon>Basidiomycota</taxon>
        <taxon>Agaricomycotina</taxon>
        <taxon>Agaricomycetes</taxon>
        <taxon>Agaricomycetidae</taxon>
        <taxon>Boletales</taxon>
        <taxon>Boletineae</taxon>
        <taxon>Boletaceae</taxon>
        <taxon>Boletoideae</taxon>
        <taxon>Boletus</taxon>
    </lineage>
</organism>
<evidence type="ECO:0000313" key="2">
    <source>
        <dbReference type="EMBL" id="KAF8433057.1"/>
    </source>
</evidence>
<dbReference type="Proteomes" id="UP001194468">
    <property type="component" value="Unassembled WGS sequence"/>
</dbReference>
<evidence type="ECO:0000313" key="3">
    <source>
        <dbReference type="Proteomes" id="UP001194468"/>
    </source>
</evidence>
<evidence type="ECO:0008006" key="4">
    <source>
        <dbReference type="Google" id="ProtNLM"/>
    </source>
</evidence>
<keyword evidence="1" id="KW-0732">Signal</keyword>
<dbReference type="AlphaFoldDB" id="A0AAD4BJW0"/>
<keyword evidence="3" id="KW-1185">Reference proteome</keyword>
<reference evidence="2" key="2">
    <citation type="journal article" date="2020" name="Nat. Commun.">
        <title>Large-scale genome sequencing of mycorrhizal fungi provides insights into the early evolution of symbiotic traits.</title>
        <authorList>
            <person name="Miyauchi S."/>
            <person name="Kiss E."/>
            <person name="Kuo A."/>
            <person name="Drula E."/>
            <person name="Kohler A."/>
            <person name="Sanchez-Garcia M."/>
            <person name="Morin E."/>
            <person name="Andreopoulos B."/>
            <person name="Barry K.W."/>
            <person name="Bonito G."/>
            <person name="Buee M."/>
            <person name="Carver A."/>
            <person name="Chen C."/>
            <person name="Cichocki N."/>
            <person name="Clum A."/>
            <person name="Culley D."/>
            <person name="Crous P.W."/>
            <person name="Fauchery L."/>
            <person name="Girlanda M."/>
            <person name="Hayes R.D."/>
            <person name="Keri Z."/>
            <person name="LaButti K."/>
            <person name="Lipzen A."/>
            <person name="Lombard V."/>
            <person name="Magnuson J."/>
            <person name="Maillard F."/>
            <person name="Murat C."/>
            <person name="Nolan M."/>
            <person name="Ohm R.A."/>
            <person name="Pangilinan J."/>
            <person name="Pereira M.F."/>
            <person name="Perotto S."/>
            <person name="Peter M."/>
            <person name="Pfister S."/>
            <person name="Riley R."/>
            <person name="Sitrit Y."/>
            <person name="Stielow J.B."/>
            <person name="Szollosi G."/>
            <person name="Zifcakova L."/>
            <person name="Stursova M."/>
            <person name="Spatafora J.W."/>
            <person name="Tedersoo L."/>
            <person name="Vaario L.M."/>
            <person name="Yamada A."/>
            <person name="Yan M."/>
            <person name="Wang P."/>
            <person name="Xu J."/>
            <person name="Bruns T."/>
            <person name="Baldrian P."/>
            <person name="Vilgalys R."/>
            <person name="Dunand C."/>
            <person name="Henrissat B."/>
            <person name="Grigoriev I.V."/>
            <person name="Hibbett D."/>
            <person name="Nagy L.G."/>
            <person name="Martin F.M."/>
        </authorList>
    </citation>
    <scope>NUCLEOTIDE SEQUENCE</scope>
    <source>
        <strain evidence="2">BED1</strain>
    </source>
</reference>
<reference evidence="2" key="1">
    <citation type="submission" date="2019-10" db="EMBL/GenBank/DDBJ databases">
        <authorList>
            <consortium name="DOE Joint Genome Institute"/>
            <person name="Kuo A."/>
            <person name="Miyauchi S."/>
            <person name="Kiss E."/>
            <person name="Drula E."/>
            <person name="Kohler A."/>
            <person name="Sanchez-Garcia M."/>
            <person name="Andreopoulos B."/>
            <person name="Barry K.W."/>
            <person name="Bonito G."/>
            <person name="Buee M."/>
            <person name="Carver A."/>
            <person name="Chen C."/>
            <person name="Cichocki N."/>
            <person name="Clum A."/>
            <person name="Culley D."/>
            <person name="Crous P.W."/>
            <person name="Fauchery L."/>
            <person name="Girlanda M."/>
            <person name="Hayes R."/>
            <person name="Keri Z."/>
            <person name="LaButti K."/>
            <person name="Lipzen A."/>
            <person name="Lombard V."/>
            <person name="Magnuson J."/>
            <person name="Maillard F."/>
            <person name="Morin E."/>
            <person name="Murat C."/>
            <person name="Nolan M."/>
            <person name="Ohm R."/>
            <person name="Pangilinan J."/>
            <person name="Pereira M."/>
            <person name="Perotto S."/>
            <person name="Peter M."/>
            <person name="Riley R."/>
            <person name="Sitrit Y."/>
            <person name="Stielow B."/>
            <person name="Szollosi G."/>
            <person name="Zifcakova L."/>
            <person name="Stursova M."/>
            <person name="Spatafora J.W."/>
            <person name="Tedersoo L."/>
            <person name="Vaario L.-M."/>
            <person name="Yamada A."/>
            <person name="Yan M."/>
            <person name="Wang P."/>
            <person name="Xu J."/>
            <person name="Bruns T."/>
            <person name="Baldrian P."/>
            <person name="Vilgalys R."/>
            <person name="Henrissat B."/>
            <person name="Grigoriev I.V."/>
            <person name="Hibbett D."/>
            <person name="Nagy L.G."/>
            <person name="Martin F.M."/>
        </authorList>
    </citation>
    <scope>NUCLEOTIDE SEQUENCE</scope>
    <source>
        <strain evidence="2">BED1</strain>
    </source>
</reference>
<proteinExistence type="predicted"/>
<evidence type="ECO:0000256" key="1">
    <source>
        <dbReference type="SAM" id="SignalP"/>
    </source>
</evidence>
<feature type="chain" id="PRO_5042203660" description="Secreted protein" evidence="1">
    <location>
        <begin position="23"/>
        <end position="80"/>
    </location>
</feature>
<dbReference type="EMBL" id="WHUW01000037">
    <property type="protein sequence ID" value="KAF8433057.1"/>
    <property type="molecule type" value="Genomic_DNA"/>
</dbReference>
<protein>
    <recommendedName>
        <fullName evidence="4">Secreted protein</fullName>
    </recommendedName>
</protein>
<comment type="caution">
    <text evidence="2">The sequence shown here is derived from an EMBL/GenBank/DDBJ whole genome shotgun (WGS) entry which is preliminary data.</text>
</comment>
<feature type="signal peptide" evidence="1">
    <location>
        <begin position="1"/>
        <end position="22"/>
    </location>
</feature>
<accession>A0AAD4BJW0</accession>